<keyword evidence="7" id="KW-0274">FAD</keyword>
<evidence type="ECO:0000256" key="9">
    <source>
        <dbReference type="ARBA" id="ARBA00031306"/>
    </source>
</evidence>
<dbReference type="GO" id="GO:0016740">
    <property type="term" value="F:transferase activity"/>
    <property type="evidence" value="ECO:0007669"/>
    <property type="project" value="UniProtKB-KW"/>
</dbReference>
<keyword evidence="5" id="KW-0808">Transferase</keyword>
<proteinExistence type="predicted"/>
<gene>
    <name evidence="11" type="ORF">GM51_21775</name>
</gene>
<organism evidence="11">
    <name type="scientific">freshwater metagenome</name>
    <dbReference type="NCBI Taxonomy" id="449393"/>
    <lineage>
        <taxon>unclassified sequences</taxon>
        <taxon>metagenomes</taxon>
        <taxon>ecological metagenomes</taxon>
    </lineage>
</organism>
<comment type="caution">
    <text evidence="11">The sequence shown here is derived from an EMBL/GenBank/DDBJ whole genome shotgun (WGS) entry which is preliminary data.</text>
</comment>
<name>A0A094PM93_9ZZZZ</name>
<comment type="catalytic activity">
    <reaction evidence="10">
        <text>L-threonyl-[protein] + FAD = FMN-L-threonyl-[protein] + AMP + H(+)</text>
        <dbReference type="Rhea" id="RHEA:36847"/>
        <dbReference type="Rhea" id="RHEA-COMP:11060"/>
        <dbReference type="Rhea" id="RHEA-COMP:11061"/>
        <dbReference type="ChEBI" id="CHEBI:15378"/>
        <dbReference type="ChEBI" id="CHEBI:30013"/>
        <dbReference type="ChEBI" id="CHEBI:57692"/>
        <dbReference type="ChEBI" id="CHEBI:74257"/>
        <dbReference type="ChEBI" id="CHEBI:456215"/>
        <dbReference type="EC" id="2.7.1.180"/>
    </reaction>
</comment>
<evidence type="ECO:0000256" key="7">
    <source>
        <dbReference type="ARBA" id="ARBA00022827"/>
    </source>
</evidence>
<dbReference type="EMBL" id="JNSL01000221">
    <property type="protein sequence ID" value="KGA12207.1"/>
    <property type="molecule type" value="Genomic_DNA"/>
</dbReference>
<dbReference type="Pfam" id="PF02424">
    <property type="entry name" value="ApbE"/>
    <property type="match status" value="1"/>
</dbReference>
<evidence type="ECO:0000256" key="2">
    <source>
        <dbReference type="ARBA" id="ARBA00011955"/>
    </source>
</evidence>
<dbReference type="AlphaFoldDB" id="A0A094PM93"/>
<keyword evidence="4" id="KW-0285">Flavoprotein</keyword>
<dbReference type="SUPFAM" id="SSF143631">
    <property type="entry name" value="ApbE-like"/>
    <property type="match status" value="1"/>
</dbReference>
<evidence type="ECO:0000313" key="11">
    <source>
        <dbReference type="EMBL" id="KGA12207.1"/>
    </source>
</evidence>
<dbReference type="Gene3D" id="3.10.520.10">
    <property type="entry name" value="ApbE-like domains"/>
    <property type="match status" value="1"/>
</dbReference>
<protein>
    <recommendedName>
        <fullName evidence="3">FAD:protein FMN transferase</fullName>
        <ecNumber evidence="2">2.7.1.180</ecNumber>
    </recommendedName>
    <alternativeName>
        <fullName evidence="9">Flavin transferase</fullName>
    </alternativeName>
</protein>
<accession>A0A094PM93</accession>
<dbReference type="PANTHER" id="PTHR30040:SF2">
    <property type="entry name" value="FAD:PROTEIN FMN TRANSFERASE"/>
    <property type="match status" value="1"/>
</dbReference>
<evidence type="ECO:0000256" key="10">
    <source>
        <dbReference type="ARBA" id="ARBA00048540"/>
    </source>
</evidence>
<evidence type="ECO:0000256" key="5">
    <source>
        <dbReference type="ARBA" id="ARBA00022679"/>
    </source>
</evidence>
<dbReference type="InterPro" id="IPR003374">
    <property type="entry name" value="ApbE-like_sf"/>
</dbReference>
<evidence type="ECO:0000256" key="8">
    <source>
        <dbReference type="ARBA" id="ARBA00022842"/>
    </source>
</evidence>
<dbReference type="InterPro" id="IPR024932">
    <property type="entry name" value="ApbE"/>
</dbReference>
<dbReference type="EC" id="2.7.1.180" evidence="2"/>
<sequence>MEKRKIQQLRVRAIISAAQDLKTPSQRIDFKAMGTSFFCIFVGADQTILDAVFELANDLENKWSRFLPDSEVMLLNNNPDIPHQVSDATLRLVSEMKLGFELTQGLFSGKVLGELIETGFANSRSNPENFTTWKAKEKSSADLSDVAIDQAAKSVTVPRGVAIDAGGIGKGLAADLMSDYAMQLGAMGVAVFAGGDVAIKGMSVEAAGWRVDISNPNDVTKFIASVELSRGGLATSSPMGWMIGNSHHIIDPRTLKSSNSNVIQATVIAQNASQAEILAKMCVILQASEGLARINELGVAALLVDEENQVHTSENWETYSC</sequence>
<dbReference type="GO" id="GO:0046872">
    <property type="term" value="F:metal ion binding"/>
    <property type="evidence" value="ECO:0007669"/>
    <property type="project" value="UniProtKB-KW"/>
</dbReference>
<comment type="cofactor">
    <cofactor evidence="1">
        <name>Mg(2+)</name>
        <dbReference type="ChEBI" id="CHEBI:18420"/>
    </cofactor>
</comment>
<keyword evidence="8" id="KW-0460">Magnesium</keyword>
<keyword evidence="6" id="KW-0479">Metal-binding</keyword>
<evidence type="ECO:0000256" key="3">
    <source>
        <dbReference type="ARBA" id="ARBA00016337"/>
    </source>
</evidence>
<evidence type="ECO:0000256" key="1">
    <source>
        <dbReference type="ARBA" id="ARBA00001946"/>
    </source>
</evidence>
<evidence type="ECO:0000256" key="6">
    <source>
        <dbReference type="ARBA" id="ARBA00022723"/>
    </source>
</evidence>
<evidence type="ECO:0000256" key="4">
    <source>
        <dbReference type="ARBA" id="ARBA00022630"/>
    </source>
</evidence>
<reference evidence="11" key="1">
    <citation type="submission" date="2014-06" db="EMBL/GenBank/DDBJ databases">
        <title>Key roles for freshwater Actinobacteria revealed by deep metagenomic sequencing.</title>
        <authorList>
            <person name="Ghai R."/>
            <person name="Mizuno C.M."/>
            <person name="Picazo A."/>
            <person name="Camacho A."/>
            <person name="Rodriguez-Valera F."/>
        </authorList>
    </citation>
    <scope>NUCLEOTIDE SEQUENCE</scope>
</reference>
<dbReference type="PANTHER" id="PTHR30040">
    <property type="entry name" value="THIAMINE BIOSYNTHESIS LIPOPROTEIN APBE"/>
    <property type="match status" value="1"/>
</dbReference>